<dbReference type="KEGG" id="vg:20356977"/>
<gene>
    <name evidence="1" type="primary">orf2</name>
</gene>
<dbReference type="GeneID" id="20356977"/>
<dbReference type="EMBL" id="X80879">
    <property type="protein sequence ID" value="CAA56848.1"/>
    <property type="molecule type" value="Genomic_DNA"/>
</dbReference>
<protein>
    <submittedName>
        <fullName evidence="1">Orf2 protein</fullName>
    </submittedName>
</protein>
<reference evidence="1 2" key="1">
    <citation type="journal article" date="1995" name="J. Gen. Virol.">
        <title>Sequence analysis of a faba bean necrotic yellows virus DNA component containing a putative replicase gene.</title>
        <authorList>
            <person name="Katul L."/>
            <person name="Maiss E."/>
            <person name="Vetten V.J."/>
        </authorList>
    </citation>
    <scope>NUCLEOTIDE SEQUENCE [LARGE SCALE GENOMIC DNA]</scope>
    <source>
        <strain evidence="2">Isolate SV292-88</strain>
    </source>
</reference>
<keyword evidence="2" id="KW-1185">Reference proteome</keyword>
<accession>Q66863</accession>
<proteinExistence type="predicted"/>
<dbReference type="RefSeq" id="YP_009058889.1">
    <property type="nucleotide sequence ID" value="NC_024886.1"/>
</dbReference>
<evidence type="ECO:0000313" key="1">
    <source>
        <dbReference type="EMBL" id="CAA56848.1"/>
    </source>
</evidence>
<evidence type="ECO:0000313" key="2">
    <source>
        <dbReference type="Proteomes" id="UP000008666"/>
    </source>
</evidence>
<organism evidence="1 2">
    <name type="scientific">Faba bean necrotic yellows C1 alphasatellite</name>
    <name type="common">FBNYC1A</name>
    <dbReference type="NCBI Taxonomy" id="1453080"/>
    <lineage>
        <taxon>Viruses</taxon>
        <taxon>Viruses incertae sedis</taxon>
        <taxon>Alphasatellitidae</taxon>
        <taxon>Nanoalphasatellitinae</taxon>
        <taxon>Subclovsatellite</taxon>
        <taxon>Subclovsatellite fababea</taxon>
    </lineage>
</organism>
<sequence>MRISPNYLLNSRESSFLLQLNYSLDMVMSSSFVLPDSVLNSLVEREKRESSLEVACENPIRTSHI</sequence>
<name>Q66863_FBNC1</name>
<dbReference type="Proteomes" id="UP000008666">
    <property type="component" value="Segment"/>
</dbReference>